<dbReference type="AlphaFoldDB" id="A0A9N9IXL4"/>
<organism evidence="7 8">
    <name type="scientific">Dentiscutata erythropus</name>
    <dbReference type="NCBI Taxonomy" id="1348616"/>
    <lineage>
        <taxon>Eukaryota</taxon>
        <taxon>Fungi</taxon>
        <taxon>Fungi incertae sedis</taxon>
        <taxon>Mucoromycota</taxon>
        <taxon>Glomeromycotina</taxon>
        <taxon>Glomeromycetes</taxon>
        <taxon>Diversisporales</taxon>
        <taxon>Gigasporaceae</taxon>
        <taxon>Dentiscutata</taxon>
    </lineage>
</organism>
<comment type="caution">
    <text evidence="7">The sequence shown here is derived from an EMBL/GenBank/DDBJ whole genome shotgun (WGS) entry which is preliminary data.</text>
</comment>
<comment type="similarity">
    <text evidence="1 5">Belongs to the carnitine/choline acetyltransferase family.</text>
</comment>
<evidence type="ECO:0000313" key="8">
    <source>
        <dbReference type="Proteomes" id="UP000789405"/>
    </source>
</evidence>
<keyword evidence="2 5" id="KW-0808">Transferase</keyword>
<dbReference type="InterPro" id="IPR042231">
    <property type="entry name" value="Cho/carn_acyl_trans_2"/>
</dbReference>
<dbReference type="Pfam" id="PF00755">
    <property type="entry name" value="Carn_acyltransf"/>
    <property type="match status" value="1"/>
</dbReference>
<dbReference type="PROSITE" id="PS00440">
    <property type="entry name" value="ACYLTRANSF_C_2"/>
    <property type="match status" value="1"/>
</dbReference>
<feature type="non-terminal residue" evidence="7">
    <location>
        <position position="674"/>
    </location>
</feature>
<dbReference type="PANTHER" id="PTHR22589">
    <property type="entry name" value="CARNITINE O-ACYLTRANSFERASE"/>
    <property type="match status" value="1"/>
</dbReference>
<dbReference type="PROSITE" id="PS00439">
    <property type="entry name" value="ACYLTRANSF_C_1"/>
    <property type="match status" value="1"/>
</dbReference>
<feature type="active site" description="Proton acceptor" evidence="4">
    <location>
        <position position="331"/>
    </location>
</feature>
<dbReference type="InterPro" id="IPR023213">
    <property type="entry name" value="CAT-like_dom_sf"/>
</dbReference>
<gene>
    <name evidence="7" type="ORF">DERYTH_LOCUS17229</name>
</gene>
<sequence length="674" mass="76394">QFNGRRSEILNHYCMTTNQYQDKLPKLPIPPLEETLQRYLNAIKPLQSEKDYLQTSTVVSEFLQNEGPKLQEKLQSYATDKSSYIEEFWYDSYLNYTDPVVLNLNPFFVLADDPTPARNNQVSRAASLILSSLNFIHALRTETLEPDVFRGTPLDMSQFQRMFGTARLPTENGCKMETDHKSKHIVILCRGQFYWFDVLNENNNVGITEKELVANLKTIKQDAIGLPIVEVAKQAVGILSTENRRIWADLRDMLEKSSENKDFLKVLDSALFVVCLDEVSPKTGDELATNMLCGTYDVQEGVQIGTCANRWYDKLQIIVCENGSAGVNFEHTGVDGHTVLRFVSDIYTDTILRFASTIKSHQKSLFHSIPGNSNDAKYSNGISTIDIMPKKLEWILSPEVRAGIRFAETRLSDLILQNEVQVLEFEKYGKSFITSCNMSPDAFVQIAFQAAYYGLYGSIESTYEPAMTKAFFHGRTEAIRSVTTGSVDFVKLWWADGPDSEKLKSLRKAIKAHADLTKMCAKGFGQDRHLYALLCVWKRENPNSEEKMPAIFKDSGWVTLNHTVLSTSNCGNPALRFFGFGPVVSDGFGLGYIIKDEGIAFCASSKHRQTRRFLQTLENYLNDIHLLLRSEKQAPDVSNSRYEEERISMLSGYGYFDAGGIDQLLEHRMEEKRG</sequence>
<accession>A0A9N9IXL4</accession>
<dbReference type="PANTHER" id="PTHR22589:SF29">
    <property type="entry name" value="MITOCHONDRIAL CARNITINE O-ACETYLTRANSFERASE-RELATED"/>
    <property type="match status" value="1"/>
</dbReference>
<dbReference type="FunFam" id="3.30.559.10:FF:000019">
    <property type="entry name" value="Carnitine acetyl transferase"/>
    <property type="match status" value="1"/>
</dbReference>
<dbReference type="FunFam" id="3.30.559.70:FF:000003">
    <property type="entry name" value="Carnitine acetyl transferase FacC"/>
    <property type="match status" value="1"/>
</dbReference>
<name>A0A9N9IXL4_9GLOM</name>
<evidence type="ECO:0000256" key="2">
    <source>
        <dbReference type="ARBA" id="ARBA00022679"/>
    </source>
</evidence>
<evidence type="ECO:0000256" key="5">
    <source>
        <dbReference type="RuleBase" id="RU003801"/>
    </source>
</evidence>
<dbReference type="GO" id="GO:0005739">
    <property type="term" value="C:mitochondrion"/>
    <property type="evidence" value="ECO:0007669"/>
    <property type="project" value="TreeGrafter"/>
</dbReference>
<dbReference type="GO" id="GO:0009437">
    <property type="term" value="P:carnitine metabolic process"/>
    <property type="evidence" value="ECO:0007669"/>
    <property type="project" value="TreeGrafter"/>
</dbReference>
<feature type="non-terminal residue" evidence="7">
    <location>
        <position position="1"/>
    </location>
</feature>
<evidence type="ECO:0000256" key="1">
    <source>
        <dbReference type="ARBA" id="ARBA00005232"/>
    </source>
</evidence>
<dbReference type="SUPFAM" id="SSF52777">
    <property type="entry name" value="CoA-dependent acyltransferases"/>
    <property type="match status" value="2"/>
</dbReference>
<dbReference type="EMBL" id="CAJVPY010015987">
    <property type="protein sequence ID" value="CAG8754805.1"/>
    <property type="molecule type" value="Genomic_DNA"/>
</dbReference>
<evidence type="ECO:0000256" key="3">
    <source>
        <dbReference type="ARBA" id="ARBA00023315"/>
    </source>
</evidence>
<reference evidence="7" key="1">
    <citation type="submission" date="2021-06" db="EMBL/GenBank/DDBJ databases">
        <authorList>
            <person name="Kallberg Y."/>
            <person name="Tangrot J."/>
            <person name="Rosling A."/>
        </authorList>
    </citation>
    <scope>NUCLEOTIDE SEQUENCE</scope>
    <source>
        <strain evidence="7">MA453B</strain>
    </source>
</reference>
<evidence type="ECO:0000259" key="6">
    <source>
        <dbReference type="Pfam" id="PF00755"/>
    </source>
</evidence>
<dbReference type="OrthoDB" id="240216at2759"/>
<dbReference type="InterPro" id="IPR039551">
    <property type="entry name" value="Cho/carn_acyl_trans"/>
</dbReference>
<evidence type="ECO:0000256" key="4">
    <source>
        <dbReference type="PIRSR" id="PIRSR600542-1"/>
    </source>
</evidence>
<feature type="domain" description="Choline/carnitine acyltransferase" evidence="6">
    <location>
        <begin position="27"/>
        <end position="618"/>
    </location>
</feature>
<dbReference type="Gene3D" id="3.30.559.70">
    <property type="entry name" value="Choline/Carnitine o-acyltransferase, domain 2"/>
    <property type="match status" value="1"/>
</dbReference>
<keyword evidence="8" id="KW-1185">Reference proteome</keyword>
<dbReference type="GO" id="GO:0004092">
    <property type="term" value="F:carnitine O-acetyltransferase activity"/>
    <property type="evidence" value="ECO:0007669"/>
    <property type="project" value="TreeGrafter"/>
</dbReference>
<protein>
    <submittedName>
        <fullName evidence="7">13416_t:CDS:1</fullName>
    </submittedName>
</protein>
<keyword evidence="3 5" id="KW-0012">Acyltransferase</keyword>
<evidence type="ECO:0000313" key="7">
    <source>
        <dbReference type="EMBL" id="CAG8754805.1"/>
    </source>
</evidence>
<dbReference type="InterPro" id="IPR000542">
    <property type="entry name" value="Carn_acyl_trans"/>
</dbReference>
<dbReference type="Gene3D" id="3.30.559.10">
    <property type="entry name" value="Chloramphenicol acetyltransferase-like domain"/>
    <property type="match status" value="1"/>
</dbReference>
<dbReference type="Proteomes" id="UP000789405">
    <property type="component" value="Unassembled WGS sequence"/>
</dbReference>
<proteinExistence type="inferred from homology"/>